<dbReference type="AlphaFoldDB" id="E2ZAM1"/>
<dbReference type="EMBL" id="AECS01000011">
    <property type="protein sequence ID" value="EFQ04732.1"/>
    <property type="molecule type" value="Genomic_DNA"/>
</dbReference>
<sequence length="200" mass="22149">MDSEEEAVNDIKLSKSERTAAFYWDLFRSTFIISAVTVGGGFVIIPLLRGKYVDDFGWLTEKETLDLVAIAQSMPGVVAVNSAIILGYRMAGLMGSLVAATATVLPPLLILSIISVFYEFFIQNYYIKLVLRGMQCGATALIVNVGIDLFLKQCKRKLILPIFIVLATFIANVVFEINIMYLILTDGLIGLLFMRSAKYN</sequence>
<proteinExistence type="inferred from homology"/>
<evidence type="ECO:0000256" key="6">
    <source>
        <dbReference type="ARBA" id="ARBA00023136"/>
    </source>
</evidence>
<evidence type="ECO:0000313" key="9">
    <source>
        <dbReference type="Proteomes" id="UP000003195"/>
    </source>
</evidence>
<dbReference type="Pfam" id="PF02417">
    <property type="entry name" value="Chromate_transp"/>
    <property type="match status" value="1"/>
</dbReference>
<dbReference type="GO" id="GO:0015109">
    <property type="term" value="F:chromate transmembrane transporter activity"/>
    <property type="evidence" value="ECO:0007669"/>
    <property type="project" value="InterPro"/>
</dbReference>
<dbReference type="InterPro" id="IPR052518">
    <property type="entry name" value="CHR_Transporter"/>
</dbReference>
<comment type="subcellular location">
    <subcellularLocation>
        <location evidence="1">Cell membrane</location>
        <topology evidence="1">Multi-pass membrane protein</topology>
    </subcellularLocation>
</comment>
<evidence type="ECO:0000256" key="5">
    <source>
        <dbReference type="ARBA" id="ARBA00022989"/>
    </source>
</evidence>
<comment type="similarity">
    <text evidence="2">Belongs to the chromate ion transporter (CHR) (TC 2.A.51) family.</text>
</comment>
<comment type="caution">
    <text evidence="8">The sequence shown here is derived from an EMBL/GenBank/DDBJ whole genome shotgun (WGS) entry which is preliminary data.</text>
</comment>
<evidence type="ECO:0000256" key="2">
    <source>
        <dbReference type="ARBA" id="ARBA00005262"/>
    </source>
</evidence>
<accession>E2ZAM1</accession>
<feature type="transmembrane region" description="Helical" evidence="7">
    <location>
        <begin position="130"/>
        <end position="151"/>
    </location>
</feature>
<dbReference type="Proteomes" id="UP000003195">
    <property type="component" value="Unassembled WGS sequence"/>
</dbReference>
<reference evidence="8 9" key="1">
    <citation type="submission" date="2010-08" db="EMBL/GenBank/DDBJ databases">
        <authorList>
            <person name="Weinstock G."/>
            <person name="Sodergren E."/>
            <person name="Clifton S."/>
            <person name="Fulton L."/>
            <person name="Fulton B."/>
            <person name="Courtney L."/>
            <person name="Fronick C."/>
            <person name="Harrison M."/>
            <person name="Strong C."/>
            <person name="Farmer C."/>
            <person name="Delahaunty K."/>
            <person name="Markovic C."/>
            <person name="Hall O."/>
            <person name="Minx P."/>
            <person name="Tomlinson C."/>
            <person name="Mitreva M."/>
            <person name="Hou S."/>
            <person name="Chen J."/>
            <person name="Wollam A."/>
            <person name="Pepin K.H."/>
            <person name="Johnson M."/>
            <person name="Bhonagiri V."/>
            <person name="Zhang X."/>
            <person name="Suruliraj S."/>
            <person name="Warren W."/>
            <person name="Chinwalla A."/>
            <person name="Mardis E.R."/>
            <person name="Wilson R.K."/>
        </authorList>
    </citation>
    <scope>NUCLEOTIDE SEQUENCE [LARGE SCALE GENOMIC DNA]</scope>
    <source>
        <strain evidence="8 9">F0359</strain>
    </source>
</reference>
<keyword evidence="5 7" id="KW-1133">Transmembrane helix</keyword>
<gene>
    <name evidence="8" type="ORF">HMPREF9429_00485</name>
</gene>
<dbReference type="HOGENOM" id="CLU_018106_1_0_9"/>
<protein>
    <submittedName>
        <fullName evidence="8">Chromate transport protein</fullName>
    </submittedName>
</protein>
<dbReference type="PANTHER" id="PTHR43663">
    <property type="entry name" value="CHROMATE TRANSPORT PROTEIN-RELATED"/>
    <property type="match status" value="1"/>
</dbReference>
<evidence type="ECO:0000256" key="3">
    <source>
        <dbReference type="ARBA" id="ARBA00022475"/>
    </source>
</evidence>
<feature type="transmembrane region" description="Helical" evidence="7">
    <location>
        <begin position="21"/>
        <end position="47"/>
    </location>
</feature>
<dbReference type="GO" id="GO:0005886">
    <property type="term" value="C:plasma membrane"/>
    <property type="evidence" value="ECO:0007669"/>
    <property type="project" value="UniProtKB-SubCell"/>
</dbReference>
<dbReference type="PANTHER" id="PTHR43663:SF1">
    <property type="entry name" value="CHROMATE TRANSPORTER"/>
    <property type="match status" value="1"/>
</dbReference>
<evidence type="ECO:0000313" key="8">
    <source>
        <dbReference type="EMBL" id="EFQ04732.1"/>
    </source>
</evidence>
<name>E2ZAM1_9FIRM</name>
<keyword evidence="4 7" id="KW-0812">Transmembrane</keyword>
<feature type="transmembrane region" description="Helical" evidence="7">
    <location>
        <begin position="95"/>
        <end position="118"/>
    </location>
</feature>
<evidence type="ECO:0000256" key="4">
    <source>
        <dbReference type="ARBA" id="ARBA00022692"/>
    </source>
</evidence>
<keyword evidence="3" id="KW-1003">Cell membrane</keyword>
<dbReference type="InterPro" id="IPR003370">
    <property type="entry name" value="Chromate_transpt"/>
</dbReference>
<organism evidence="8 9">
    <name type="scientific">Megasphaera micronuciformis F0359</name>
    <dbReference type="NCBI Taxonomy" id="706434"/>
    <lineage>
        <taxon>Bacteria</taxon>
        <taxon>Bacillati</taxon>
        <taxon>Bacillota</taxon>
        <taxon>Negativicutes</taxon>
        <taxon>Veillonellales</taxon>
        <taxon>Veillonellaceae</taxon>
        <taxon>Megasphaera</taxon>
    </lineage>
</organism>
<feature type="transmembrane region" description="Helical" evidence="7">
    <location>
        <begin position="67"/>
        <end position="88"/>
    </location>
</feature>
<dbReference type="eggNOG" id="COG2059">
    <property type="taxonomic scope" value="Bacteria"/>
</dbReference>
<keyword evidence="6 7" id="KW-0472">Membrane</keyword>
<evidence type="ECO:0000256" key="1">
    <source>
        <dbReference type="ARBA" id="ARBA00004651"/>
    </source>
</evidence>
<dbReference type="STRING" id="706434.HMPREF9429_00485"/>
<feature type="transmembrane region" description="Helical" evidence="7">
    <location>
        <begin position="158"/>
        <end position="184"/>
    </location>
</feature>
<evidence type="ECO:0000256" key="7">
    <source>
        <dbReference type="SAM" id="Phobius"/>
    </source>
</evidence>
<keyword evidence="9" id="KW-1185">Reference proteome</keyword>